<dbReference type="SUPFAM" id="SSF51556">
    <property type="entry name" value="Metallo-dependent hydrolases"/>
    <property type="match status" value="1"/>
</dbReference>
<dbReference type="InterPro" id="IPR050378">
    <property type="entry name" value="Metallo-dep_Hydrolases_sf"/>
</dbReference>
<accession>A0A6J6H7G3</accession>
<reference evidence="2" key="1">
    <citation type="submission" date="2020-05" db="EMBL/GenBank/DDBJ databases">
        <authorList>
            <person name="Chiriac C."/>
            <person name="Salcher M."/>
            <person name="Ghai R."/>
            <person name="Kavagutti S V."/>
        </authorList>
    </citation>
    <scope>NUCLEOTIDE SEQUENCE</scope>
</reference>
<protein>
    <submittedName>
        <fullName evidence="2">Unannotated protein</fullName>
    </submittedName>
</protein>
<dbReference type="InterPro" id="IPR023100">
    <property type="entry name" value="D-aminoacylase_insert_dom_sf"/>
</dbReference>
<dbReference type="PANTHER" id="PTHR11647:SF1">
    <property type="entry name" value="COLLAPSIN RESPONSE MEDIATOR PROTEIN"/>
    <property type="match status" value="1"/>
</dbReference>
<dbReference type="EMBL" id="CAEZUP010000028">
    <property type="protein sequence ID" value="CAB4607285.1"/>
    <property type="molecule type" value="Genomic_DNA"/>
</dbReference>
<dbReference type="GO" id="GO:0005829">
    <property type="term" value="C:cytosol"/>
    <property type="evidence" value="ECO:0007669"/>
    <property type="project" value="TreeGrafter"/>
</dbReference>
<feature type="domain" description="Amidohydrolase 3" evidence="1">
    <location>
        <begin position="59"/>
        <end position="275"/>
    </location>
</feature>
<dbReference type="GO" id="GO:0016811">
    <property type="term" value="F:hydrolase activity, acting on carbon-nitrogen (but not peptide) bonds, in linear amides"/>
    <property type="evidence" value="ECO:0007669"/>
    <property type="project" value="InterPro"/>
</dbReference>
<dbReference type="PROSITE" id="PS01137">
    <property type="entry name" value="TATD_1"/>
    <property type="match status" value="1"/>
</dbReference>
<dbReference type="InterPro" id="IPR013108">
    <property type="entry name" value="Amidohydro_3"/>
</dbReference>
<dbReference type="Gene3D" id="2.30.40.10">
    <property type="entry name" value="Urease, subunit C, domain 1"/>
    <property type="match status" value="1"/>
</dbReference>
<dbReference type="Gene3D" id="3.30.1490.130">
    <property type="entry name" value="D-aminoacylase. Domain 3"/>
    <property type="match status" value="1"/>
</dbReference>
<proteinExistence type="predicted"/>
<dbReference type="GO" id="GO:0016812">
    <property type="term" value="F:hydrolase activity, acting on carbon-nitrogen (but not peptide) bonds, in cyclic amides"/>
    <property type="evidence" value="ECO:0007669"/>
    <property type="project" value="TreeGrafter"/>
</dbReference>
<organism evidence="2">
    <name type="scientific">freshwater metagenome</name>
    <dbReference type="NCBI Taxonomy" id="449393"/>
    <lineage>
        <taxon>unclassified sequences</taxon>
        <taxon>metagenomes</taxon>
        <taxon>ecological metagenomes</taxon>
    </lineage>
</organism>
<dbReference type="InterPro" id="IPR011059">
    <property type="entry name" value="Metal-dep_hydrolase_composite"/>
</dbReference>
<dbReference type="InterPro" id="IPR018228">
    <property type="entry name" value="DNase_TatD-rel_CS"/>
</dbReference>
<dbReference type="Pfam" id="PF07969">
    <property type="entry name" value="Amidohydro_3"/>
    <property type="match status" value="2"/>
</dbReference>
<dbReference type="PANTHER" id="PTHR11647">
    <property type="entry name" value="HYDRANTOINASE/DIHYDROPYRIMIDINASE FAMILY MEMBER"/>
    <property type="match status" value="1"/>
</dbReference>
<evidence type="ECO:0000259" key="1">
    <source>
        <dbReference type="Pfam" id="PF07969"/>
    </source>
</evidence>
<name>A0A6J6H7G3_9ZZZZ</name>
<dbReference type="InterPro" id="IPR032466">
    <property type="entry name" value="Metal_Hydrolase"/>
</dbReference>
<dbReference type="SUPFAM" id="SSF51338">
    <property type="entry name" value="Composite domain of metallo-dependent hydrolases"/>
    <property type="match status" value="2"/>
</dbReference>
<dbReference type="Gene3D" id="3.20.20.140">
    <property type="entry name" value="Metal-dependent hydrolases"/>
    <property type="match status" value="2"/>
</dbReference>
<feature type="domain" description="Amidohydrolase 3" evidence="1">
    <location>
        <begin position="464"/>
        <end position="536"/>
    </location>
</feature>
<gene>
    <name evidence="2" type="ORF">UFOPK1835_00859</name>
</gene>
<dbReference type="AlphaFoldDB" id="A0A6J6H7G3"/>
<evidence type="ECO:0000313" key="2">
    <source>
        <dbReference type="EMBL" id="CAB4607285.1"/>
    </source>
</evidence>
<sequence>MWGGYIADTELGGIMGNVLIQGGTIVDGTGAAAYVGDVRVRDGIIVEIGVDLVADGETIIDATGAFVAPGIIDTHTHLDGAMWWNPELDPLPAYGNTSMVFGNCGNSIAPLEGAQRDEIVDLLCFLEDLPLEAFHKEVPWSWKTWPEYMDALRTQPTTVNLGGYLGHLALRTWVMGPDAWTRAATADEIDSMCTILDEGLASGALGLSVNHFDRDRTLRPVPGFFAGDDEYLALFKTVARHKPATVQMITRFNDPENDRLDAQRFAGLAKEAGVRAQWPGIPMNVRDDERRPAVWDLHTSLQEGGSDFWPNVAFKPIAPFFGFERSIVFQRVPAWNEVLNGPAADKLPTLADPVWREQARTDWDNRTRSSLSRLDRPNEIILAMSETGAGPIDITLAEYAEQSGKHISDALADWVLANGIASLMVGTPEKLSEADIVRALREPRTLANINDSGAHLQLFAGAGEHIYLLTHYVRDAGLISIEEGIHALTGRTADFFGLNDRGTIAVGKAGDLIVFALDELELRDEERTYDVPHGTWRFTRGPAGFRATITAGTPTWLNGGPTGARPGGVLRPVRI</sequence>